<accession>A0A969W863</accession>
<organism evidence="1 2">
    <name type="scientific">Solimonas marina</name>
    <dbReference type="NCBI Taxonomy" id="2714601"/>
    <lineage>
        <taxon>Bacteria</taxon>
        <taxon>Pseudomonadati</taxon>
        <taxon>Pseudomonadota</taxon>
        <taxon>Gammaproteobacteria</taxon>
        <taxon>Nevskiales</taxon>
        <taxon>Nevskiaceae</taxon>
        <taxon>Solimonas</taxon>
    </lineage>
</organism>
<dbReference type="Proteomes" id="UP000653472">
    <property type="component" value="Unassembled WGS sequence"/>
</dbReference>
<keyword evidence="2" id="KW-1185">Reference proteome</keyword>
<dbReference type="RefSeq" id="WP_168146488.1">
    <property type="nucleotide sequence ID" value="NZ_JAAVXB010000001.1"/>
</dbReference>
<gene>
    <name evidence="1" type="ORF">G7Y82_02935</name>
</gene>
<reference evidence="1" key="1">
    <citation type="submission" date="2020-03" db="EMBL/GenBank/DDBJ databases">
        <title>Solimonas marina sp. nov., isolated from deep seawater of the Pacific Ocean.</title>
        <authorList>
            <person name="Liu X."/>
            <person name="Lai Q."/>
            <person name="Sun F."/>
            <person name="Gai Y."/>
            <person name="Li G."/>
            <person name="Shao Z."/>
        </authorList>
    </citation>
    <scope>NUCLEOTIDE SEQUENCE</scope>
    <source>
        <strain evidence="1">C16B3</strain>
    </source>
</reference>
<evidence type="ECO:0000313" key="1">
    <source>
        <dbReference type="EMBL" id="NKF21258.1"/>
    </source>
</evidence>
<dbReference type="AlphaFoldDB" id="A0A969W863"/>
<sequence>MIRNAMWLSVGLVAAGTLLSGCDDNHHNRSGMMAGTQISVPELAVDQVARRTCDDVEPDEINTVQFRDSDALVQVATLTPGCAY</sequence>
<name>A0A969W863_9GAMM</name>
<comment type="caution">
    <text evidence="1">The sequence shown here is derived from an EMBL/GenBank/DDBJ whole genome shotgun (WGS) entry which is preliminary data.</text>
</comment>
<dbReference type="PROSITE" id="PS51257">
    <property type="entry name" value="PROKAR_LIPOPROTEIN"/>
    <property type="match status" value="1"/>
</dbReference>
<protein>
    <submittedName>
        <fullName evidence="1">Uncharacterized protein</fullName>
    </submittedName>
</protein>
<proteinExistence type="predicted"/>
<dbReference type="EMBL" id="JAAVXB010000001">
    <property type="protein sequence ID" value="NKF21258.1"/>
    <property type="molecule type" value="Genomic_DNA"/>
</dbReference>
<evidence type="ECO:0000313" key="2">
    <source>
        <dbReference type="Proteomes" id="UP000653472"/>
    </source>
</evidence>